<evidence type="ECO:0000313" key="4">
    <source>
        <dbReference type="Proteomes" id="UP001190700"/>
    </source>
</evidence>
<comment type="caution">
    <text evidence="3">The sequence shown here is derived from an EMBL/GenBank/DDBJ whole genome shotgun (WGS) entry which is preliminary data.</text>
</comment>
<evidence type="ECO:0000256" key="2">
    <source>
        <dbReference type="SAM" id="SignalP"/>
    </source>
</evidence>
<keyword evidence="1" id="KW-1133">Transmembrane helix</keyword>
<evidence type="ECO:0008006" key="5">
    <source>
        <dbReference type="Google" id="ProtNLM"/>
    </source>
</evidence>
<feature type="chain" id="PRO_5042219591" description="PIN-like protein" evidence="2">
    <location>
        <begin position="33"/>
        <end position="205"/>
    </location>
</feature>
<feature type="signal peptide" evidence="2">
    <location>
        <begin position="1"/>
        <end position="32"/>
    </location>
</feature>
<evidence type="ECO:0000256" key="1">
    <source>
        <dbReference type="SAM" id="Phobius"/>
    </source>
</evidence>
<sequence length="205" mass="21745">MWSAASHATAHSAILGVRGAVLKLWAVQGGQASVPFSISLVRLFGLPCLLAGDLADQALHSKLGLSSFYLTFLTYMVLPVVIAAPLVVSMFGLHKQAASQARLATSWVAMRKPKLVAQQMQEQTRMPEMAGLQTCTINTLYVDTSLQTTEAEGAPHSSEDVTAPEALDLTAAPHSSENVAAPEALDLTAAPTFVGGAWQLLRHLI</sequence>
<dbReference type="AlphaFoldDB" id="A0AAE0L5E5"/>
<name>A0AAE0L5E5_9CHLO</name>
<keyword evidence="1" id="KW-0472">Membrane</keyword>
<gene>
    <name evidence="3" type="ORF">CYMTET_19222</name>
</gene>
<reference evidence="3 4" key="1">
    <citation type="journal article" date="2015" name="Genome Biol. Evol.">
        <title>Comparative Genomics of a Bacterivorous Green Alga Reveals Evolutionary Causalities and Consequences of Phago-Mixotrophic Mode of Nutrition.</title>
        <authorList>
            <person name="Burns J.A."/>
            <person name="Paasch A."/>
            <person name="Narechania A."/>
            <person name="Kim E."/>
        </authorList>
    </citation>
    <scope>NUCLEOTIDE SEQUENCE [LARGE SCALE GENOMIC DNA]</scope>
    <source>
        <strain evidence="3 4">PLY_AMNH</strain>
    </source>
</reference>
<feature type="transmembrane region" description="Helical" evidence="1">
    <location>
        <begin position="67"/>
        <end position="93"/>
    </location>
</feature>
<evidence type="ECO:0000313" key="3">
    <source>
        <dbReference type="EMBL" id="KAK3272492.1"/>
    </source>
</evidence>
<organism evidence="3 4">
    <name type="scientific">Cymbomonas tetramitiformis</name>
    <dbReference type="NCBI Taxonomy" id="36881"/>
    <lineage>
        <taxon>Eukaryota</taxon>
        <taxon>Viridiplantae</taxon>
        <taxon>Chlorophyta</taxon>
        <taxon>Pyramimonadophyceae</taxon>
        <taxon>Pyramimonadales</taxon>
        <taxon>Pyramimonadaceae</taxon>
        <taxon>Cymbomonas</taxon>
    </lineage>
</organism>
<dbReference type="Proteomes" id="UP001190700">
    <property type="component" value="Unassembled WGS sequence"/>
</dbReference>
<accession>A0AAE0L5E5</accession>
<keyword evidence="1" id="KW-0812">Transmembrane</keyword>
<protein>
    <recommendedName>
        <fullName evidence="5">PIN-like protein</fullName>
    </recommendedName>
</protein>
<keyword evidence="2" id="KW-0732">Signal</keyword>
<proteinExistence type="predicted"/>
<keyword evidence="4" id="KW-1185">Reference proteome</keyword>
<dbReference type="EMBL" id="LGRX02008946">
    <property type="protein sequence ID" value="KAK3272492.1"/>
    <property type="molecule type" value="Genomic_DNA"/>
</dbReference>